<gene>
    <name evidence="1" type="ORF">GA542_04115</name>
    <name evidence="2" type="ORF">NE692_07805</name>
</gene>
<reference evidence="1 3" key="1">
    <citation type="journal article" date="2019" name="Nat. Med.">
        <title>A library of human gut bacterial isolates paired with longitudinal multiomics data enables mechanistic microbiome research.</title>
        <authorList>
            <person name="Poyet M."/>
            <person name="Groussin M."/>
            <person name="Gibbons S.M."/>
            <person name="Avila-Pacheco J."/>
            <person name="Jiang X."/>
            <person name="Kearney S.M."/>
            <person name="Perrotta A.R."/>
            <person name="Berdy B."/>
            <person name="Zhao S."/>
            <person name="Lieberman T.D."/>
            <person name="Swanson P.K."/>
            <person name="Smith M."/>
            <person name="Roesemann S."/>
            <person name="Alexander J.E."/>
            <person name="Rich S.A."/>
            <person name="Livny J."/>
            <person name="Vlamakis H."/>
            <person name="Clish C."/>
            <person name="Bullock K."/>
            <person name="Deik A."/>
            <person name="Scott J."/>
            <person name="Pierce K.A."/>
            <person name="Xavier R.J."/>
            <person name="Alm E.J."/>
        </authorList>
    </citation>
    <scope>NUCLEOTIDE SEQUENCE [LARGE SCALE GENOMIC DNA]</scope>
    <source>
        <strain evidence="1 3">BIOML-A26</strain>
    </source>
</reference>
<dbReference type="Proteomes" id="UP000470926">
    <property type="component" value="Unassembled WGS sequence"/>
</dbReference>
<evidence type="ECO:0000313" key="3">
    <source>
        <dbReference type="Proteomes" id="UP000470926"/>
    </source>
</evidence>
<accession>A0A6I0UWQ8</accession>
<reference evidence="2" key="2">
    <citation type="submission" date="2022-06" db="EMBL/GenBank/DDBJ databases">
        <title>Isolation of gut microbiota from human fecal samples.</title>
        <authorList>
            <person name="Pamer E.G."/>
            <person name="Barat B."/>
            <person name="Waligurski E."/>
            <person name="Medina S."/>
            <person name="Paddock L."/>
            <person name="Mostad J."/>
        </authorList>
    </citation>
    <scope>NUCLEOTIDE SEQUENCE</scope>
    <source>
        <strain evidence="2">SL.1.01</strain>
    </source>
</reference>
<organism evidence="1 3">
    <name type="scientific">Bifidobacterium adolescentis</name>
    <dbReference type="NCBI Taxonomy" id="1680"/>
    <lineage>
        <taxon>Bacteria</taxon>
        <taxon>Bacillati</taxon>
        <taxon>Actinomycetota</taxon>
        <taxon>Actinomycetes</taxon>
        <taxon>Bifidobacteriales</taxon>
        <taxon>Bifidobacteriaceae</taxon>
        <taxon>Bifidobacterium</taxon>
    </lineage>
</organism>
<comment type="caution">
    <text evidence="1">The sequence shown here is derived from an EMBL/GenBank/DDBJ whole genome shotgun (WGS) entry which is preliminary data.</text>
</comment>
<dbReference type="AlphaFoldDB" id="A0A6I0UWQ8"/>
<name>A0A6I0UWQ8_BIFAD</name>
<dbReference type="RefSeq" id="WP_151905540.1">
    <property type="nucleotide sequence ID" value="NZ_JADNHO010000003.1"/>
</dbReference>
<dbReference type="EMBL" id="JANFYM010000008">
    <property type="protein sequence ID" value="MCQ4793359.1"/>
    <property type="molecule type" value="Genomic_DNA"/>
</dbReference>
<evidence type="ECO:0000313" key="1">
    <source>
        <dbReference type="EMBL" id="KAB6030065.1"/>
    </source>
</evidence>
<dbReference type="EMBL" id="WDFR01000002">
    <property type="protein sequence ID" value="KAB6030065.1"/>
    <property type="molecule type" value="Genomic_DNA"/>
</dbReference>
<evidence type="ECO:0000313" key="2">
    <source>
        <dbReference type="EMBL" id="MCQ4793359.1"/>
    </source>
</evidence>
<proteinExistence type="predicted"/>
<dbReference type="Proteomes" id="UP001206013">
    <property type="component" value="Unassembled WGS sequence"/>
</dbReference>
<sequence>MIDHVRANNKACIVKRKGGGLPDREFDSVRDAADWCRETGRSRARPKLVIASIATRVFCGFIWTAEHVSSDDSVDRALISGNDAALPSLERADSVSASHDKTLTVRDIIDRTSEEVEKEKRDIADLQRKLEERQWFLQQLEDYTSPHEYD</sequence>
<protein>
    <submittedName>
        <fullName evidence="1">Uncharacterized protein</fullName>
    </submittedName>
</protein>